<feature type="region of interest" description="Disordered" evidence="1">
    <location>
        <begin position="54"/>
        <end position="76"/>
    </location>
</feature>
<dbReference type="EMBL" id="JASSZA010000006">
    <property type="protein sequence ID" value="KAK2108037.1"/>
    <property type="molecule type" value="Genomic_DNA"/>
</dbReference>
<comment type="caution">
    <text evidence="2">The sequence shown here is derived from an EMBL/GenBank/DDBJ whole genome shotgun (WGS) entry which is preliminary data.</text>
</comment>
<protein>
    <submittedName>
        <fullName evidence="2">Uncharacterized protein</fullName>
    </submittedName>
</protein>
<keyword evidence="3" id="KW-1185">Reference proteome</keyword>
<name>A0ABQ9VI47_SAGOE</name>
<accession>A0ABQ9VI47</accession>
<evidence type="ECO:0000256" key="1">
    <source>
        <dbReference type="SAM" id="MobiDB-lite"/>
    </source>
</evidence>
<dbReference type="Proteomes" id="UP001266305">
    <property type="component" value="Unassembled WGS sequence"/>
</dbReference>
<evidence type="ECO:0000313" key="3">
    <source>
        <dbReference type="Proteomes" id="UP001266305"/>
    </source>
</evidence>
<proteinExistence type="predicted"/>
<feature type="region of interest" description="Disordered" evidence="1">
    <location>
        <begin position="1"/>
        <end position="27"/>
    </location>
</feature>
<reference evidence="2 3" key="1">
    <citation type="submission" date="2023-05" db="EMBL/GenBank/DDBJ databases">
        <title>B98-5 Cell Line De Novo Hybrid Assembly: An Optical Mapping Approach.</title>
        <authorList>
            <person name="Kananen K."/>
            <person name="Auerbach J.A."/>
            <person name="Kautto E."/>
            <person name="Blachly J.S."/>
        </authorList>
    </citation>
    <scope>NUCLEOTIDE SEQUENCE [LARGE SCALE GENOMIC DNA]</scope>
    <source>
        <strain evidence="2">B95-8</strain>
        <tissue evidence="2">Cell line</tissue>
    </source>
</reference>
<gene>
    <name evidence="2" type="ORF">P7K49_013202</name>
</gene>
<organism evidence="2 3">
    <name type="scientific">Saguinus oedipus</name>
    <name type="common">Cotton-top tamarin</name>
    <name type="synonym">Oedipomidas oedipus</name>
    <dbReference type="NCBI Taxonomy" id="9490"/>
    <lineage>
        <taxon>Eukaryota</taxon>
        <taxon>Metazoa</taxon>
        <taxon>Chordata</taxon>
        <taxon>Craniata</taxon>
        <taxon>Vertebrata</taxon>
        <taxon>Euteleostomi</taxon>
        <taxon>Mammalia</taxon>
        <taxon>Eutheria</taxon>
        <taxon>Euarchontoglires</taxon>
        <taxon>Primates</taxon>
        <taxon>Haplorrhini</taxon>
        <taxon>Platyrrhini</taxon>
        <taxon>Cebidae</taxon>
        <taxon>Callitrichinae</taxon>
        <taxon>Saguinus</taxon>
    </lineage>
</organism>
<sequence>MPPEDLPQAPEQTAQQDPSPVRPHLGMPRRHLLTCLLSRNFTATLAIQKGRWGDRAYAPSRDCPSRSGQRKAEPLNVRLPGSPGILTPVASWALPWSVLPTEVQEAASGSMAKRSGLPYV</sequence>
<evidence type="ECO:0000313" key="2">
    <source>
        <dbReference type="EMBL" id="KAK2108037.1"/>
    </source>
</evidence>